<feature type="active site" description="Nucleophile" evidence="2">
    <location>
        <position position="9"/>
    </location>
</feature>
<dbReference type="InterPro" id="IPR023214">
    <property type="entry name" value="HAD_sf"/>
</dbReference>
<organism evidence="3 4">
    <name type="scientific">Paenibacillus silvae</name>
    <dbReference type="NCBI Taxonomy" id="1325358"/>
    <lineage>
        <taxon>Bacteria</taxon>
        <taxon>Bacillati</taxon>
        <taxon>Bacillota</taxon>
        <taxon>Bacilli</taxon>
        <taxon>Bacillales</taxon>
        <taxon>Paenibacillaceae</taxon>
        <taxon>Paenibacillus</taxon>
    </lineage>
</organism>
<dbReference type="GO" id="GO:0008253">
    <property type="term" value="F:5'-nucleotidase activity"/>
    <property type="evidence" value="ECO:0007669"/>
    <property type="project" value="InterPro"/>
</dbReference>
<feature type="active site" description="Proton donor" evidence="2">
    <location>
        <position position="11"/>
    </location>
</feature>
<dbReference type="SUPFAM" id="SSF56784">
    <property type="entry name" value="HAD-like"/>
    <property type="match status" value="1"/>
</dbReference>
<evidence type="ECO:0000256" key="1">
    <source>
        <dbReference type="ARBA" id="ARBA00009589"/>
    </source>
</evidence>
<name>A0A2W6NNK7_9BACL</name>
<dbReference type="Gene3D" id="3.40.50.1000">
    <property type="entry name" value="HAD superfamily/HAD-like"/>
    <property type="match status" value="1"/>
</dbReference>
<reference evidence="3 4" key="1">
    <citation type="submission" date="2018-06" db="EMBL/GenBank/DDBJ databases">
        <title>Isolation of heavy metals resistant Paenibacillus silvae NC2 from Gold-Copper mine in ZiJin, China.</title>
        <authorList>
            <person name="Xu J."/>
            <person name="Mazhar H.S."/>
            <person name="Rensing C."/>
        </authorList>
    </citation>
    <scope>NUCLEOTIDE SEQUENCE [LARGE SCALE GENOMIC DNA]</scope>
    <source>
        <strain evidence="3 4">NC2</strain>
    </source>
</reference>
<sequence length="190" mass="22518">MTKPIIAVDMDDTICHLVKRAIYHNNISYPSHPLRYEEMVHWDTTHLRHPESTHEVFYGRPGLFEELELYDEYVVEELSKINEAYDLIIVTAAEPKTVLEKWNWLQKHMPFIRLEQFITCKRKNLLAFDLLIDDGPHNLIPAFESGRKVICIPHPWNKQQLEHYGFPQMSSWKDAKLYIDELLQPQGLHI</sequence>
<dbReference type="RefSeq" id="WP_111269178.1">
    <property type="nucleotide sequence ID" value="NZ_QKWW01000015.1"/>
</dbReference>
<dbReference type="InterPro" id="IPR010708">
    <property type="entry name" value="5'(3')-deoxyribonucleotidase"/>
</dbReference>
<dbReference type="PANTHER" id="PTHR16504:SF4">
    <property type="entry name" value="5'(3')-DEOXYRIBONUCLEOTIDASE"/>
    <property type="match status" value="1"/>
</dbReference>
<dbReference type="EMBL" id="QKWW01000015">
    <property type="protein sequence ID" value="PZT56798.1"/>
    <property type="molecule type" value="Genomic_DNA"/>
</dbReference>
<evidence type="ECO:0000313" key="3">
    <source>
        <dbReference type="EMBL" id="PZT56798.1"/>
    </source>
</evidence>
<dbReference type="AlphaFoldDB" id="A0A2W6NNK7"/>
<dbReference type="Proteomes" id="UP000249204">
    <property type="component" value="Unassembled WGS sequence"/>
</dbReference>
<dbReference type="PANTHER" id="PTHR16504">
    <property type="entry name" value="5'(3')-DEOXYRIBONUCLEOTIDASE"/>
    <property type="match status" value="1"/>
</dbReference>
<evidence type="ECO:0000313" key="4">
    <source>
        <dbReference type="Proteomes" id="UP000249204"/>
    </source>
</evidence>
<dbReference type="InterPro" id="IPR036412">
    <property type="entry name" value="HAD-like_sf"/>
</dbReference>
<dbReference type="Pfam" id="PF06941">
    <property type="entry name" value="NT5C"/>
    <property type="match status" value="1"/>
</dbReference>
<comment type="similarity">
    <text evidence="1">Belongs to the 5'(3')-deoxyribonucleotidase family.</text>
</comment>
<gene>
    <name evidence="3" type="ORF">DN757_05030</name>
</gene>
<dbReference type="GO" id="GO:0009223">
    <property type="term" value="P:pyrimidine deoxyribonucleotide catabolic process"/>
    <property type="evidence" value="ECO:0007669"/>
    <property type="project" value="TreeGrafter"/>
</dbReference>
<accession>A0A2W6NNK7</accession>
<comment type="caution">
    <text evidence="3">The sequence shown here is derived from an EMBL/GenBank/DDBJ whole genome shotgun (WGS) entry which is preliminary data.</text>
</comment>
<evidence type="ECO:0000256" key="2">
    <source>
        <dbReference type="PIRSR" id="PIRSR610708-1"/>
    </source>
</evidence>
<protein>
    <submittedName>
        <fullName evidence="3">Uncharacterized protein</fullName>
    </submittedName>
</protein>
<proteinExistence type="inferred from homology"/>